<dbReference type="EMBL" id="FOUJ01000004">
    <property type="protein sequence ID" value="SFM69078.1"/>
    <property type="molecule type" value="Genomic_DNA"/>
</dbReference>
<keyword evidence="2" id="KW-1185">Reference proteome</keyword>
<evidence type="ECO:0000313" key="1">
    <source>
        <dbReference type="EMBL" id="SFM69078.1"/>
    </source>
</evidence>
<organism evidence="1 2">
    <name type="scientific">Methanolobus profundi</name>
    <dbReference type="NCBI Taxonomy" id="487685"/>
    <lineage>
        <taxon>Archaea</taxon>
        <taxon>Methanobacteriati</taxon>
        <taxon>Methanobacteriota</taxon>
        <taxon>Stenosarchaea group</taxon>
        <taxon>Methanomicrobia</taxon>
        <taxon>Methanosarcinales</taxon>
        <taxon>Methanosarcinaceae</taxon>
        <taxon>Methanolobus</taxon>
    </lineage>
</organism>
<accession>A0A1I4SX44</accession>
<dbReference type="PANTHER" id="PTHR42195">
    <property type="entry name" value="UCP015877 FAMILY PROTEIN"/>
    <property type="match status" value="1"/>
</dbReference>
<name>A0A1I4SX44_9EURY</name>
<reference evidence="2" key="1">
    <citation type="submission" date="2016-10" db="EMBL/GenBank/DDBJ databases">
        <authorList>
            <person name="Varghese N."/>
            <person name="Submissions S."/>
        </authorList>
    </citation>
    <scope>NUCLEOTIDE SEQUENCE [LARGE SCALE GENOMIC DNA]</scope>
    <source>
        <strain evidence="2">Mob M</strain>
    </source>
</reference>
<protein>
    <submittedName>
        <fullName evidence="1">Uncharacterized Zn-finger protein</fullName>
    </submittedName>
</protein>
<dbReference type="Proteomes" id="UP000198535">
    <property type="component" value="Unassembled WGS sequence"/>
</dbReference>
<dbReference type="STRING" id="487685.SAMN04488696_2065"/>
<proteinExistence type="predicted"/>
<dbReference type="AlphaFoldDB" id="A0A1I4SX44"/>
<evidence type="ECO:0000313" key="2">
    <source>
        <dbReference type="Proteomes" id="UP000198535"/>
    </source>
</evidence>
<gene>
    <name evidence="1" type="ORF">SAMN04488696_2065</name>
</gene>
<dbReference type="Pfam" id="PF19769">
    <property type="entry name" value="CPxCG_zf"/>
    <property type="match status" value="1"/>
</dbReference>
<sequence length="243" mass="27132">MCSGRELKNHLNTDNYLPTPDNDTNENMYDEIEVVCPSCSPKMSVLHDVLKSGQNTVVQCQECGNVHPAKIEKTKTFNVKVIISKGEESFTKYTQLASEDDVTIEDEIIVDDGESDEVFPILVTAIEAGDKRPEIANASEIDTIWGRAIDEVVVKVAVHHGKNTDALHKRVPGGYEFIIGKEENIDRTKVRIKKIKIRDGSLESRTGIAVPAKFIKRIFAEEIVSKGWGDGRTQWSMKGKGRF</sequence>
<dbReference type="InterPro" id="IPR012041">
    <property type="entry name" value="Znf_CPxCG-like"/>
</dbReference>
<dbReference type="PANTHER" id="PTHR42195:SF1">
    <property type="entry name" value="ZINC FINGER PROTEIN"/>
    <property type="match status" value="1"/>
</dbReference>